<sequence length="146" mass="16536">MGLKHHGPTVFKAYIKWVYSGIHAASFLDEPGSLVSAYPLGEEILDREFQNAVITCLLKAPEMPGHDLVNAAYDMSPEGSPLRRVFVDKWAQTQPSYIREHLNCEYDHKFVIDVAIAVAEERSSGQEHRSINPSLENKELYLHKDL</sequence>
<reference evidence="1 2" key="1">
    <citation type="submission" date="2021-02" db="EMBL/GenBank/DDBJ databases">
        <title>Genome assembly of Pseudopithomyces chartarum.</title>
        <authorList>
            <person name="Jauregui R."/>
            <person name="Singh J."/>
            <person name="Voisey C."/>
        </authorList>
    </citation>
    <scope>NUCLEOTIDE SEQUENCE [LARGE SCALE GENOMIC DNA]</scope>
    <source>
        <strain evidence="1 2">AGR01</strain>
    </source>
</reference>
<comment type="caution">
    <text evidence="1">The sequence shown here is derived from an EMBL/GenBank/DDBJ whole genome shotgun (WGS) entry which is preliminary data.</text>
</comment>
<dbReference type="AlphaFoldDB" id="A0AAN6LXN0"/>
<proteinExistence type="predicted"/>
<protein>
    <submittedName>
        <fullName evidence="1">Uncharacterized protein</fullName>
    </submittedName>
</protein>
<organism evidence="1 2">
    <name type="scientific">Pseudopithomyces chartarum</name>
    <dbReference type="NCBI Taxonomy" id="1892770"/>
    <lineage>
        <taxon>Eukaryota</taxon>
        <taxon>Fungi</taxon>
        <taxon>Dikarya</taxon>
        <taxon>Ascomycota</taxon>
        <taxon>Pezizomycotina</taxon>
        <taxon>Dothideomycetes</taxon>
        <taxon>Pleosporomycetidae</taxon>
        <taxon>Pleosporales</taxon>
        <taxon>Massarineae</taxon>
        <taxon>Didymosphaeriaceae</taxon>
        <taxon>Pseudopithomyces</taxon>
    </lineage>
</organism>
<keyword evidence="2" id="KW-1185">Reference proteome</keyword>
<dbReference type="EMBL" id="WVTA01000009">
    <property type="protein sequence ID" value="KAK3207174.1"/>
    <property type="molecule type" value="Genomic_DNA"/>
</dbReference>
<gene>
    <name evidence="1" type="ORF">GRF29_103g124450</name>
</gene>
<evidence type="ECO:0000313" key="2">
    <source>
        <dbReference type="Proteomes" id="UP001280581"/>
    </source>
</evidence>
<accession>A0AAN6LXN0</accession>
<name>A0AAN6LXN0_9PLEO</name>
<dbReference type="Proteomes" id="UP001280581">
    <property type="component" value="Unassembled WGS sequence"/>
</dbReference>
<evidence type="ECO:0000313" key="1">
    <source>
        <dbReference type="EMBL" id="KAK3207174.1"/>
    </source>
</evidence>